<proteinExistence type="predicted"/>
<reference evidence="2 3" key="1">
    <citation type="submission" date="2024-09" db="EMBL/GenBank/DDBJ databases">
        <title>Chromosome-scale assembly of Riccia sorocarpa.</title>
        <authorList>
            <person name="Paukszto L."/>
        </authorList>
    </citation>
    <scope>NUCLEOTIDE SEQUENCE [LARGE SCALE GENOMIC DNA]</scope>
    <source>
        <strain evidence="2">LP-2024</strain>
        <tissue evidence="2">Aerial parts of the thallus</tissue>
    </source>
</reference>
<dbReference type="AlphaFoldDB" id="A0ABD3H4Z3"/>
<gene>
    <name evidence="2" type="ORF">R1sor_009154</name>
</gene>
<dbReference type="EMBL" id="JBJQOH010000005">
    <property type="protein sequence ID" value="KAL3686580.1"/>
    <property type="molecule type" value="Genomic_DNA"/>
</dbReference>
<accession>A0ABD3H4Z3</accession>
<sequence length="363" mass="40775">MARTTTVLTFDSLVKKVKTKHSVTAVWFVTQNLSDAALPLWRYNGDEPIPLGVVLKTISHSANTLELLARKKEGGFYRYELQVKYMDRKQSTLALGRDLVMAPNNQVYRLIDKAMESNENYKILERESIKEALHAGFFGVMDKEPSYYLPHPECVKKSRAVAPVQADTGDEDDEEDEDFAEDIRQTQKHEKERWDEARKSHKDKGKALDSGKKQKKTQSSSQASKEKLLGSSIAAERTRLSRESDNDALKRKRGREAMNVPAPPPKKQQSISATAPAPTPKKQQYVTASQPARKKPVVVEEVYTEEEVESESEDNDDDAGGAAVEEDSESPTAKKITGKRNSKLKTLKEMEPVAGIDLEKRLL</sequence>
<feature type="compositionally biased region" description="Acidic residues" evidence="1">
    <location>
        <begin position="302"/>
        <end position="329"/>
    </location>
</feature>
<evidence type="ECO:0000256" key="1">
    <source>
        <dbReference type="SAM" id="MobiDB-lite"/>
    </source>
</evidence>
<evidence type="ECO:0000313" key="3">
    <source>
        <dbReference type="Proteomes" id="UP001633002"/>
    </source>
</evidence>
<feature type="compositionally biased region" description="Acidic residues" evidence="1">
    <location>
        <begin position="168"/>
        <end position="180"/>
    </location>
</feature>
<name>A0ABD3H4Z3_9MARC</name>
<feature type="compositionally biased region" description="Polar residues" evidence="1">
    <location>
        <begin position="281"/>
        <end position="290"/>
    </location>
</feature>
<organism evidence="2 3">
    <name type="scientific">Riccia sorocarpa</name>
    <dbReference type="NCBI Taxonomy" id="122646"/>
    <lineage>
        <taxon>Eukaryota</taxon>
        <taxon>Viridiplantae</taxon>
        <taxon>Streptophyta</taxon>
        <taxon>Embryophyta</taxon>
        <taxon>Marchantiophyta</taxon>
        <taxon>Marchantiopsida</taxon>
        <taxon>Marchantiidae</taxon>
        <taxon>Marchantiales</taxon>
        <taxon>Ricciaceae</taxon>
        <taxon>Riccia</taxon>
    </lineage>
</organism>
<feature type="region of interest" description="Disordered" evidence="1">
    <location>
        <begin position="161"/>
        <end position="346"/>
    </location>
</feature>
<feature type="compositionally biased region" description="Basic residues" evidence="1">
    <location>
        <begin position="336"/>
        <end position="345"/>
    </location>
</feature>
<feature type="compositionally biased region" description="Basic and acidic residues" evidence="1">
    <location>
        <begin position="236"/>
        <end position="249"/>
    </location>
</feature>
<dbReference type="Proteomes" id="UP001633002">
    <property type="component" value="Unassembled WGS sequence"/>
</dbReference>
<feature type="compositionally biased region" description="Basic and acidic residues" evidence="1">
    <location>
        <begin position="181"/>
        <end position="198"/>
    </location>
</feature>
<evidence type="ECO:0000313" key="2">
    <source>
        <dbReference type="EMBL" id="KAL3686580.1"/>
    </source>
</evidence>
<comment type="caution">
    <text evidence="2">The sequence shown here is derived from an EMBL/GenBank/DDBJ whole genome shotgun (WGS) entry which is preliminary data.</text>
</comment>
<keyword evidence="3" id="KW-1185">Reference proteome</keyword>
<protein>
    <submittedName>
        <fullName evidence="2">Uncharacterized protein</fullName>
    </submittedName>
</protein>